<keyword evidence="1" id="KW-0802">TPR repeat</keyword>
<keyword evidence="2" id="KW-1133">Transmembrane helix</keyword>
<sequence>MPVNNLVTDFQRLLNEAQTAGTENELFLQVMEPGAAKQFRLCAVPHQFDSKILRILDPNLTTDQAQLRCEEFSRLSAVTQSGERWAVHDKWRRGIFAKWLQPDNYPEFQIASQRLADFFYNEFDVQSGEEKESALRSHMYHLLGADQEAGFGQFEVLFQYARRYLRLAECATLIKLVHDYDAVLTTDNAVRLSYHEGKLASDQCDWKKAEQLFTDLLHRPDIEPELLAKTYRRLGYVFASQGHYDAAIEYQRSAQKIAETTPEASQIIPSILHEMGVAFRDNGDFTEAEKILQESLERAVMQEKQAWVPIVYNSLGHLYLMQHQALQAITSFTSALEKLKEPQDIIQMSQVYNNLGLAYLEWGDWQTSQDWFTKSLEIKRKSGDVLGQASALNNLSIVSFNLGHKDEAIANTSEAAVLLKMAGELKKEGVCKQNLAKYYRKLGKKDLARQNLAEAIDLFVSVRNTFGELESRTELENIDKNHGLPWWAWLAICLIFLPLIVGLIFLT</sequence>
<dbReference type="AlphaFoldDB" id="A0A2S6H8Z2"/>
<dbReference type="PROSITE" id="PS50005">
    <property type="entry name" value="TPR"/>
    <property type="match status" value="2"/>
</dbReference>
<comment type="caution">
    <text evidence="3">The sequence shown here is derived from an EMBL/GenBank/DDBJ whole genome shotgun (WGS) entry which is preliminary data.</text>
</comment>
<dbReference type="InterPro" id="IPR019734">
    <property type="entry name" value="TPR_rpt"/>
</dbReference>
<protein>
    <submittedName>
        <fullName evidence="3">Tetratricopeptide repeat protein</fullName>
    </submittedName>
</protein>
<feature type="transmembrane region" description="Helical" evidence="2">
    <location>
        <begin position="486"/>
        <end position="506"/>
    </location>
</feature>
<dbReference type="Pfam" id="PF13181">
    <property type="entry name" value="TPR_8"/>
    <property type="match status" value="2"/>
</dbReference>
<accession>A0A2S6H8Z2</accession>
<feature type="repeat" description="TPR" evidence="1">
    <location>
        <begin position="349"/>
        <end position="382"/>
    </location>
</feature>
<dbReference type="Gene3D" id="1.25.40.10">
    <property type="entry name" value="Tetratricopeptide repeat domain"/>
    <property type="match status" value="1"/>
</dbReference>
<dbReference type="PANTHER" id="PTHR10098">
    <property type="entry name" value="RAPSYN-RELATED"/>
    <property type="match status" value="1"/>
</dbReference>
<reference evidence="3 4" key="1">
    <citation type="submission" date="2018-02" db="EMBL/GenBank/DDBJ databases">
        <title>Subsurface microbial communities from deep shales in Ohio and West Virginia, USA.</title>
        <authorList>
            <person name="Wrighton K."/>
        </authorList>
    </citation>
    <scope>NUCLEOTIDE SEQUENCE [LARGE SCALE GENOMIC DNA]</scope>
    <source>
        <strain evidence="3 4">OWC-DMM</strain>
    </source>
</reference>
<feature type="repeat" description="TPR" evidence="1">
    <location>
        <begin position="228"/>
        <end position="261"/>
    </location>
</feature>
<organism evidence="3 4">
    <name type="scientific">Methylobacter tundripaludum</name>
    <dbReference type="NCBI Taxonomy" id="173365"/>
    <lineage>
        <taxon>Bacteria</taxon>
        <taxon>Pseudomonadati</taxon>
        <taxon>Pseudomonadota</taxon>
        <taxon>Gammaproteobacteria</taxon>
        <taxon>Methylococcales</taxon>
        <taxon>Methylococcaceae</taxon>
        <taxon>Methylobacter</taxon>
    </lineage>
</organism>
<dbReference type="SUPFAM" id="SSF48452">
    <property type="entry name" value="TPR-like"/>
    <property type="match status" value="2"/>
</dbReference>
<dbReference type="RefSeq" id="WP_104430211.1">
    <property type="nucleotide sequence ID" value="NZ_PTIZ01000013.1"/>
</dbReference>
<keyword evidence="2" id="KW-0472">Membrane</keyword>
<proteinExistence type="predicted"/>
<evidence type="ECO:0000313" key="4">
    <source>
        <dbReference type="Proteomes" id="UP000240010"/>
    </source>
</evidence>
<evidence type="ECO:0000256" key="1">
    <source>
        <dbReference type="PROSITE-ProRule" id="PRU00339"/>
    </source>
</evidence>
<dbReference type="Proteomes" id="UP000240010">
    <property type="component" value="Unassembled WGS sequence"/>
</dbReference>
<gene>
    <name evidence="3" type="ORF">B0F87_11349</name>
</gene>
<dbReference type="SMART" id="SM00028">
    <property type="entry name" value="TPR"/>
    <property type="match status" value="6"/>
</dbReference>
<name>A0A2S6H8Z2_9GAMM</name>
<keyword evidence="2" id="KW-0812">Transmembrane</keyword>
<dbReference type="InterPro" id="IPR011990">
    <property type="entry name" value="TPR-like_helical_dom_sf"/>
</dbReference>
<evidence type="ECO:0000313" key="3">
    <source>
        <dbReference type="EMBL" id="PPK73938.1"/>
    </source>
</evidence>
<evidence type="ECO:0000256" key="2">
    <source>
        <dbReference type="SAM" id="Phobius"/>
    </source>
</evidence>
<dbReference type="Pfam" id="PF13424">
    <property type="entry name" value="TPR_12"/>
    <property type="match status" value="2"/>
</dbReference>
<dbReference type="EMBL" id="PTIZ01000013">
    <property type="protein sequence ID" value="PPK73938.1"/>
    <property type="molecule type" value="Genomic_DNA"/>
</dbReference>